<sequence length="305" mass="33383">MMDAIDLFAGLGGNSEGARMAGVNVVWAANHWQAAVEIHAANHPGAAHVCQDLHQADWARVPAHDLLMASPACQGHTHARGKERPHHDVTRSTAWAVVSAAEYHRPAFVMVENVPEFARWALYPAWCAAMSALGYALAPMILDAADCGVPQHRRRLFIVGTRSKHPIELQIQPRQHVPAASFVDFRTGKWTPINRPGRSARTLARVAAGRARFGRRFLAPYYGSGSGETGRCLDRPIGTITTRDRWSVIDGDQMRMLTAGECRAAMAFPDGYVLPEDRRLAIHMLGNAVPPPMTAAVITELRRAA</sequence>
<organism evidence="8">
    <name type="scientific">Castellaniella ginsengisoli</name>
    <dbReference type="NCBI Taxonomy" id="546114"/>
    <lineage>
        <taxon>Bacteria</taxon>
        <taxon>Pseudomonadati</taxon>
        <taxon>Pseudomonadota</taxon>
        <taxon>Betaproteobacteria</taxon>
        <taxon>Burkholderiales</taxon>
        <taxon>Alcaligenaceae</taxon>
        <taxon>Castellaniella</taxon>
    </lineage>
</organism>
<dbReference type="RefSeq" id="WP_368640613.1">
    <property type="nucleotide sequence ID" value="NZ_CP158254.1"/>
</dbReference>
<dbReference type="GO" id="GO:0044027">
    <property type="term" value="P:negative regulation of gene expression via chromosomal CpG island methylation"/>
    <property type="evidence" value="ECO:0007669"/>
    <property type="project" value="TreeGrafter"/>
</dbReference>
<evidence type="ECO:0000256" key="2">
    <source>
        <dbReference type="ARBA" id="ARBA00022603"/>
    </source>
</evidence>
<dbReference type="GO" id="GO:0032259">
    <property type="term" value="P:methylation"/>
    <property type="evidence" value="ECO:0007669"/>
    <property type="project" value="UniProtKB-KW"/>
</dbReference>
<gene>
    <name evidence="8" type="ORF">ABRZ04_05370</name>
</gene>
<comment type="similarity">
    <text evidence="7">Belongs to the class I-like SAM-binding methyltransferase superfamily. C5-methyltransferase family.</text>
</comment>
<dbReference type="InterPro" id="IPR050390">
    <property type="entry name" value="C5-Methyltransferase"/>
</dbReference>
<dbReference type="Gene3D" id="3.40.50.150">
    <property type="entry name" value="Vaccinia Virus protein VP39"/>
    <property type="match status" value="1"/>
</dbReference>
<dbReference type="InterPro" id="IPR001525">
    <property type="entry name" value="C5_MeTfrase"/>
</dbReference>
<dbReference type="PROSITE" id="PS51679">
    <property type="entry name" value="SAM_MT_C5"/>
    <property type="match status" value="1"/>
</dbReference>
<dbReference type="GO" id="GO:0003886">
    <property type="term" value="F:DNA (cytosine-5-)-methyltransferase activity"/>
    <property type="evidence" value="ECO:0007669"/>
    <property type="project" value="UniProtKB-EC"/>
</dbReference>
<comment type="catalytic activity">
    <reaction evidence="6">
        <text>a 2'-deoxycytidine in DNA + S-adenosyl-L-methionine = a 5-methyl-2'-deoxycytidine in DNA + S-adenosyl-L-homocysteine + H(+)</text>
        <dbReference type="Rhea" id="RHEA:13681"/>
        <dbReference type="Rhea" id="RHEA-COMP:11369"/>
        <dbReference type="Rhea" id="RHEA-COMP:11370"/>
        <dbReference type="ChEBI" id="CHEBI:15378"/>
        <dbReference type="ChEBI" id="CHEBI:57856"/>
        <dbReference type="ChEBI" id="CHEBI:59789"/>
        <dbReference type="ChEBI" id="CHEBI:85452"/>
        <dbReference type="ChEBI" id="CHEBI:85454"/>
        <dbReference type="EC" id="2.1.1.37"/>
    </reaction>
</comment>
<keyword evidence="2 7" id="KW-0489">Methyltransferase</keyword>
<evidence type="ECO:0000256" key="5">
    <source>
        <dbReference type="ARBA" id="ARBA00022747"/>
    </source>
</evidence>
<dbReference type="PANTHER" id="PTHR10629:SF52">
    <property type="entry name" value="DNA (CYTOSINE-5)-METHYLTRANSFERASE 1"/>
    <property type="match status" value="1"/>
</dbReference>
<dbReference type="REBASE" id="858105">
    <property type="entry name" value="M.Cgi6ORF5370P"/>
</dbReference>
<dbReference type="PRINTS" id="PR00105">
    <property type="entry name" value="C5METTRFRASE"/>
</dbReference>
<evidence type="ECO:0000256" key="1">
    <source>
        <dbReference type="ARBA" id="ARBA00011975"/>
    </source>
</evidence>
<protein>
    <recommendedName>
        <fullName evidence="1">DNA (cytosine-5-)-methyltransferase</fullName>
        <ecNumber evidence="1">2.1.1.37</ecNumber>
    </recommendedName>
</protein>
<dbReference type="Pfam" id="PF00145">
    <property type="entry name" value="DNA_methylase"/>
    <property type="match status" value="2"/>
</dbReference>
<keyword evidence="3 7" id="KW-0808">Transferase</keyword>
<evidence type="ECO:0000256" key="3">
    <source>
        <dbReference type="ARBA" id="ARBA00022679"/>
    </source>
</evidence>
<dbReference type="GO" id="GO:0009307">
    <property type="term" value="P:DNA restriction-modification system"/>
    <property type="evidence" value="ECO:0007669"/>
    <property type="project" value="UniProtKB-KW"/>
</dbReference>
<dbReference type="InterPro" id="IPR029063">
    <property type="entry name" value="SAM-dependent_MTases_sf"/>
</dbReference>
<accession>A0AB39D3K7</accession>
<name>A0AB39D3K7_9BURK</name>
<proteinExistence type="inferred from homology"/>
<dbReference type="GO" id="GO:0003677">
    <property type="term" value="F:DNA binding"/>
    <property type="evidence" value="ECO:0007669"/>
    <property type="project" value="TreeGrafter"/>
</dbReference>
<dbReference type="PANTHER" id="PTHR10629">
    <property type="entry name" value="CYTOSINE-SPECIFIC METHYLTRANSFERASE"/>
    <property type="match status" value="1"/>
</dbReference>
<dbReference type="EMBL" id="CP158254">
    <property type="protein sequence ID" value="XDJ48496.1"/>
    <property type="molecule type" value="Genomic_DNA"/>
</dbReference>
<feature type="active site" evidence="7">
    <location>
        <position position="73"/>
    </location>
</feature>
<dbReference type="AlphaFoldDB" id="A0AB39D3K7"/>
<dbReference type="SUPFAM" id="SSF53335">
    <property type="entry name" value="S-adenosyl-L-methionine-dependent methyltransferases"/>
    <property type="match status" value="1"/>
</dbReference>
<evidence type="ECO:0000256" key="4">
    <source>
        <dbReference type="ARBA" id="ARBA00022691"/>
    </source>
</evidence>
<evidence type="ECO:0000256" key="6">
    <source>
        <dbReference type="ARBA" id="ARBA00047422"/>
    </source>
</evidence>
<dbReference type="Gene3D" id="3.90.120.10">
    <property type="entry name" value="DNA Methylase, subunit A, domain 2"/>
    <property type="match status" value="1"/>
</dbReference>
<evidence type="ECO:0000256" key="7">
    <source>
        <dbReference type="PROSITE-ProRule" id="PRU01016"/>
    </source>
</evidence>
<keyword evidence="4 7" id="KW-0949">S-adenosyl-L-methionine</keyword>
<dbReference type="EC" id="2.1.1.37" evidence="1"/>
<evidence type="ECO:0000313" key="8">
    <source>
        <dbReference type="EMBL" id="XDJ48496.1"/>
    </source>
</evidence>
<keyword evidence="5" id="KW-0680">Restriction system</keyword>
<reference evidence="8" key="1">
    <citation type="submission" date="2024-05" db="EMBL/GenBank/DDBJ databases">
        <authorList>
            <person name="Luo Y.-C."/>
            <person name="Nicholds J."/>
            <person name="Mortimer T."/>
            <person name="Maboni G."/>
        </authorList>
    </citation>
    <scope>NUCLEOTIDE SEQUENCE</scope>
    <source>
        <strain evidence="8">151836</strain>
    </source>
</reference>